<dbReference type="AlphaFoldDB" id="A0A1J5SAX7"/>
<proteinExistence type="predicted"/>
<dbReference type="Gene3D" id="1.20.1290.10">
    <property type="entry name" value="AhpD-like"/>
    <property type="match status" value="1"/>
</dbReference>
<dbReference type="InterPro" id="IPR029032">
    <property type="entry name" value="AhpD-like"/>
</dbReference>
<organism evidence="1">
    <name type="scientific">mine drainage metagenome</name>
    <dbReference type="NCBI Taxonomy" id="410659"/>
    <lineage>
        <taxon>unclassified sequences</taxon>
        <taxon>metagenomes</taxon>
        <taxon>ecological metagenomes</taxon>
    </lineage>
</organism>
<dbReference type="SUPFAM" id="SSF69118">
    <property type="entry name" value="AhpD-like"/>
    <property type="match status" value="1"/>
</dbReference>
<protein>
    <submittedName>
        <fullName evidence="1">Uncharacterized protein</fullName>
    </submittedName>
</protein>
<sequence>MKKLKLESKNIPQLSQEIFEKVKKGLGFVPNMYAAMGNNPALLDAYTYAYNSFRANSGFTPVEQEVVFLSVAYENNCEYCMAAHSFVADMMSKVPVEVTNAIREGNQIPDVKLAALSKLTRSLTANRGMVSQNEIDEFLAAGYSEINVLGIIAGIGVKTLSNYSNHNTSPEVDAAFAGRVWKK</sequence>
<gene>
    <name evidence="1" type="ORF">GALL_166290</name>
</gene>
<dbReference type="PANTHER" id="PTHR35446">
    <property type="entry name" value="SI:CH211-175M2.5"/>
    <property type="match status" value="1"/>
</dbReference>
<evidence type="ECO:0000313" key="1">
    <source>
        <dbReference type="EMBL" id="OIR01341.1"/>
    </source>
</evidence>
<name>A0A1J5SAX7_9ZZZZ</name>
<accession>A0A1J5SAX7</accession>
<dbReference type="EMBL" id="MLJW01000085">
    <property type="protein sequence ID" value="OIR01341.1"/>
    <property type="molecule type" value="Genomic_DNA"/>
</dbReference>
<reference evidence="1" key="1">
    <citation type="submission" date="2016-10" db="EMBL/GenBank/DDBJ databases">
        <title>Sequence of Gallionella enrichment culture.</title>
        <authorList>
            <person name="Poehlein A."/>
            <person name="Muehling M."/>
            <person name="Daniel R."/>
        </authorList>
    </citation>
    <scope>NUCLEOTIDE SEQUENCE</scope>
</reference>
<comment type="caution">
    <text evidence="1">The sequence shown here is derived from an EMBL/GenBank/DDBJ whole genome shotgun (WGS) entry which is preliminary data.</text>
</comment>
<dbReference type="PANTHER" id="PTHR35446:SF3">
    <property type="entry name" value="CMD DOMAIN-CONTAINING PROTEIN"/>
    <property type="match status" value="1"/>
</dbReference>